<dbReference type="Gene3D" id="3.40.190.10">
    <property type="entry name" value="Periplasmic binding protein-like II"/>
    <property type="match status" value="1"/>
</dbReference>
<dbReference type="CDD" id="cd13578">
    <property type="entry name" value="PBP2_Bug27"/>
    <property type="match status" value="1"/>
</dbReference>
<dbReference type="RefSeq" id="WP_062802393.1">
    <property type="nucleotide sequence ID" value="NZ_CP014845.1"/>
</dbReference>
<dbReference type="Pfam" id="PF03401">
    <property type="entry name" value="TctC"/>
    <property type="match status" value="1"/>
</dbReference>
<dbReference type="PIRSF" id="PIRSF017082">
    <property type="entry name" value="YflP"/>
    <property type="match status" value="1"/>
</dbReference>
<dbReference type="AlphaFoldDB" id="A0A142JR47"/>
<keyword evidence="4" id="KW-1185">Reference proteome</keyword>
<accession>A0A142JR47</accession>
<sequence length="326" mass="33888">MMIILPQLRVAALVFIGAMMASSAFAQSWPTKPVRLAVPFAAGGATDVIARSLAQKLGEIWKQSVVVDNRPGAGGGVAASLVAKSPADGHTMILVGGSQLTVNPHIYRQLPYSPSDFTIIANIARGPKVIAVGSAVPAQTLKDLVALARSRPGQLNFGSAGNGTQVHMAGEAFADAARIDIKHVPYKGEAPALNDLMGGQVQIVVGNIAAVSPFVNAGRIKALAITDKSRSPMLPEVPTATEAGVPGLEDISAWFALLVPAGTPADIVRKIRADTVKALQDNELKAGLMSQGMRAGGEDASQMKAIIAAESQKWARIVKLKQLSAD</sequence>
<feature type="signal peptide" evidence="2">
    <location>
        <begin position="1"/>
        <end position="26"/>
    </location>
</feature>
<dbReference type="Proteomes" id="UP000075238">
    <property type="component" value="Chromosome 2"/>
</dbReference>
<comment type="similarity">
    <text evidence="1">Belongs to the UPF0065 (bug) family.</text>
</comment>
<dbReference type="InterPro" id="IPR042100">
    <property type="entry name" value="Bug_dom1"/>
</dbReference>
<evidence type="ECO:0000256" key="2">
    <source>
        <dbReference type="SAM" id="SignalP"/>
    </source>
</evidence>
<name>A0A142JR47_9BURK</name>
<evidence type="ECO:0000256" key="1">
    <source>
        <dbReference type="ARBA" id="ARBA00006987"/>
    </source>
</evidence>
<dbReference type="Gene3D" id="3.40.190.150">
    <property type="entry name" value="Bordetella uptake gene, domain 1"/>
    <property type="match status" value="1"/>
</dbReference>
<feature type="chain" id="PRO_5007498170" evidence="2">
    <location>
        <begin position="27"/>
        <end position="326"/>
    </location>
</feature>
<dbReference type="PANTHER" id="PTHR42928">
    <property type="entry name" value="TRICARBOXYLATE-BINDING PROTEIN"/>
    <property type="match status" value="1"/>
</dbReference>
<dbReference type="KEGG" id="cnan:A2G96_22200"/>
<keyword evidence="2" id="KW-0732">Signal</keyword>
<dbReference type="EMBL" id="CP014845">
    <property type="protein sequence ID" value="AMR80559.1"/>
    <property type="molecule type" value="Genomic_DNA"/>
</dbReference>
<evidence type="ECO:0000313" key="3">
    <source>
        <dbReference type="EMBL" id="AMR80559.1"/>
    </source>
</evidence>
<proteinExistence type="inferred from homology"/>
<dbReference type="OrthoDB" id="8678477at2"/>
<dbReference type="SUPFAM" id="SSF53850">
    <property type="entry name" value="Periplasmic binding protein-like II"/>
    <property type="match status" value="1"/>
</dbReference>
<gene>
    <name evidence="3" type="ORF">A2G96_22200</name>
</gene>
<dbReference type="PANTHER" id="PTHR42928:SF5">
    <property type="entry name" value="BLR1237 PROTEIN"/>
    <property type="match status" value="1"/>
</dbReference>
<dbReference type="InterPro" id="IPR005064">
    <property type="entry name" value="BUG"/>
</dbReference>
<reference evidence="3 4" key="1">
    <citation type="submission" date="2016-03" db="EMBL/GenBank/DDBJ databases">
        <title>Complete genome sequence of a novel chlorpyrifos degrading bacterium, Cupriavidus nantongensis sp. X1.</title>
        <authorList>
            <person name="Fang L."/>
        </authorList>
    </citation>
    <scope>NUCLEOTIDE SEQUENCE [LARGE SCALE GENOMIC DNA]</scope>
    <source>
        <strain evidence="3 4">X1</strain>
    </source>
</reference>
<dbReference type="STRING" id="1796606.A2G96_22200"/>
<evidence type="ECO:0000313" key="4">
    <source>
        <dbReference type="Proteomes" id="UP000075238"/>
    </source>
</evidence>
<organism evidence="3 4">
    <name type="scientific">Cupriavidus nantongensis</name>
    <dbReference type="NCBI Taxonomy" id="1796606"/>
    <lineage>
        <taxon>Bacteria</taxon>
        <taxon>Pseudomonadati</taxon>
        <taxon>Pseudomonadota</taxon>
        <taxon>Betaproteobacteria</taxon>
        <taxon>Burkholderiales</taxon>
        <taxon>Burkholderiaceae</taxon>
        <taxon>Cupriavidus</taxon>
    </lineage>
</organism>
<protein>
    <submittedName>
        <fullName evidence="3">LacI family transcriptional regulator</fullName>
    </submittedName>
</protein>